<name>A0AAV9JSS7_9PEZI</name>
<gene>
    <name evidence="4" type="ORF">LTR36_009462</name>
</gene>
<evidence type="ECO:0000256" key="1">
    <source>
        <dbReference type="ARBA" id="ARBA00006854"/>
    </source>
</evidence>
<feature type="compositionally biased region" description="Low complexity" evidence="2">
    <location>
        <begin position="364"/>
        <end position="391"/>
    </location>
</feature>
<accession>A0AAV9JSS7</accession>
<protein>
    <recommendedName>
        <fullName evidence="3">Wings apart-like protein C-terminal domain-containing protein</fullName>
    </recommendedName>
</protein>
<feature type="region of interest" description="Disordered" evidence="2">
    <location>
        <begin position="227"/>
        <end position="276"/>
    </location>
</feature>
<feature type="region of interest" description="Disordered" evidence="2">
    <location>
        <begin position="1"/>
        <end position="26"/>
    </location>
</feature>
<evidence type="ECO:0000313" key="5">
    <source>
        <dbReference type="Proteomes" id="UP001324427"/>
    </source>
</evidence>
<dbReference type="InterPro" id="IPR022771">
    <property type="entry name" value="WAPL_C"/>
</dbReference>
<dbReference type="Proteomes" id="UP001324427">
    <property type="component" value="Unassembled WGS sequence"/>
</dbReference>
<dbReference type="Gene3D" id="1.25.10.10">
    <property type="entry name" value="Leucine-rich Repeat Variant"/>
    <property type="match status" value="1"/>
</dbReference>
<reference evidence="4 5" key="1">
    <citation type="submission" date="2021-11" db="EMBL/GenBank/DDBJ databases">
        <title>Black yeast isolated from Biological Soil Crust.</title>
        <authorList>
            <person name="Kurbessoian T."/>
        </authorList>
    </citation>
    <scope>NUCLEOTIDE SEQUENCE [LARGE SCALE GENOMIC DNA]</scope>
    <source>
        <strain evidence="4 5">CCFEE 5522</strain>
    </source>
</reference>
<evidence type="ECO:0000313" key="4">
    <source>
        <dbReference type="EMBL" id="KAK4548552.1"/>
    </source>
</evidence>
<dbReference type="PANTHER" id="PTHR22100:SF13">
    <property type="entry name" value="WINGS APART-LIKE PROTEIN HOMOLOG"/>
    <property type="match status" value="1"/>
</dbReference>
<keyword evidence="5" id="KW-1185">Reference proteome</keyword>
<dbReference type="Pfam" id="PF07814">
    <property type="entry name" value="WAPL"/>
    <property type="match status" value="1"/>
</dbReference>
<comment type="caution">
    <text evidence="4">The sequence shown here is derived from an EMBL/GenBank/DDBJ whole genome shotgun (WGS) entry which is preliminary data.</text>
</comment>
<feature type="compositionally biased region" description="Polar residues" evidence="2">
    <location>
        <begin position="589"/>
        <end position="598"/>
    </location>
</feature>
<proteinExistence type="inferred from homology"/>
<dbReference type="InterPro" id="IPR039874">
    <property type="entry name" value="WAPL"/>
</dbReference>
<feature type="region of interest" description="Disordered" evidence="2">
    <location>
        <begin position="147"/>
        <end position="173"/>
    </location>
</feature>
<feature type="domain" description="Wings apart-like protein C-terminal" evidence="3">
    <location>
        <begin position="615"/>
        <end position="941"/>
    </location>
</feature>
<feature type="compositionally biased region" description="Polar residues" evidence="2">
    <location>
        <begin position="393"/>
        <end position="420"/>
    </location>
</feature>
<dbReference type="EMBL" id="JAVFHQ010000007">
    <property type="protein sequence ID" value="KAK4548552.1"/>
    <property type="molecule type" value="Genomic_DNA"/>
</dbReference>
<comment type="similarity">
    <text evidence="1">Belongs to the WAPL family.</text>
</comment>
<dbReference type="PANTHER" id="PTHR22100">
    <property type="entry name" value="WINGS APART-LIKE PROTEIN HOMOLOG"/>
    <property type="match status" value="1"/>
</dbReference>
<feature type="region of interest" description="Disordered" evidence="2">
    <location>
        <begin position="325"/>
        <end position="420"/>
    </location>
</feature>
<dbReference type="AlphaFoldDB" id="A0AAV9JSS7"/>
<feature type="region of interest" description="Disordered" evidence="2">
    <location>
        <begin position="567"/>
        <end position="611"/>
    </location>
</feature>
<dbReference type="InterPro" id="IPR011989">
    <property type="entry name" value="ARM-like"/>
</dbReference>
<evidence type="ECO:0000259" key="3">
    <source>
        <dbReference type="Pfam" id="PF07814"/>
    </source>
</evidence>
<organism evidence="4 5">
    <name type="scientific">Oleoguttula mirabilis</name>
    <dbReference type="NCBI Taxonomy" id="1507867"/>
    <lineage>
        <taxon>Eukaryota</taxon>
        <taxon>Fungi</taxon>
        <taxon>Dikarya</taxon>
        <taxon>Ascomycota</taxon>
        <taxon>Pezizomycotina</taxon>
        <taxon>Dothideomycetes</taxon>
        <taxon>Dothideomycetidae</taxon>
        <taxon>Mycosphaerellales</taxon>
        <taxon>Teratosphaeriaceae</taxon>
        <taxon>Oleoguttula</taxon>
    </lineage>
</organism>
<evidence type="ECO:0000256" key="2">
    <source>
        <dbReference type="SAM" id="MobiDB-lite"/>
    </source>
</evidence>
<sequence length="1065" mass="114882">MATVSSMSHQRQKKVVRYGKSTSRSTYSTTHVADFLDDDVPTSAAIASKPSVKETYAVQKRETPMTLVERIETDMGLKTSPIKAGGCDATLDKAVAPVEEKKSTPKTVKTRARKQDAFDVPSSEDEPDTEVPVKRISPSRFRARRALVDDTASQDAQLAPWEKRKAAPKPAGNHSVVATRSNVLSNAQNRPTVGPLVQKAALPVSPPTREIEANVTSAAARLAARRQLAGSKAPPRAKELATAPAASNKRAGTPTECTLSGASKRARRSPTANDLHGDAMMADELPIPSCNMSSAMSVAPSAELDVFDLPDDSCDEVTYAKRAVATSKAPRQNPRRGQLRSSNRSTPRKGLSAPARLTEMLPVDTDSTDAPSRSPSARPSVPSTPRRSATPANGRNTATPPVRLSSSASPAAKGTSTLTPKQTQLWSQLLPSDPVAPSPSALAIKELSLAGKRRTAGIASSLTRTLTKSKSDVPEMHRRRTRLVDRLRAAAPSSDDELYDGDSDEGMGDAEIVEAVASVTDEFVTEDMDKVAVLQSQSQSQSQATETGAKITYARTRTYLPEDNLEDGLMFNLPSETPQRPPTLARAPSKTNAASQKSAFDLEDSDDEGGVTVRTRTIHELRASGRNKRFMGDTEALLGDIADHNISARSRRRSAFMELATKLADKGYVELFVGQGFEHKLLAECCATADDVADFVLASTFALLLTAEPPAHTVASLKDGGIFAWLGKRLPQNVEISKLAKDRRSNMSKATQGTLADFATTMQTQQSLWDQCKPVSMSSRLIALKALDLLVGTMKRHGDRSELLDAEQLQQVMTVHAASATDTSLSISVLESLSTSALALAWPQDVLERLASLLPFLHQSHDITPHTLFLTFRLTLNLTNDNPRNCHAFATAEVVRYLLHAIKGSFDKLEEPALDEQRAIDLDLLVLAMGITINLAEHNEAARQHAVSVAATPTLDALLEIFQQGQKRIEEAESVEESITNVAFGYLAVMLANVCLDADPRACIAAKLPGRNLGMLTAAVDEFVMHHQKVDLLSFEGEEGVEIWSAFTARLKGVLARLKAVADEG</sequence>
<feature type="region of interest" description="Disordered" evidence="2">
    <location>
        <begin position="101"/>
        <end position="132"/>
    </location>
</feature>